<evidence type="ECO:0000256" key="2">
    <source>
        <dbReference type="ARBA" id="ARBA00022771"/>
    </source>
</evidence>
<keyword evidence="3" id="KW-0862">Zinc</keyword>
<comment type="caution">
    <text evidence="8">The sequence shown here is derived from an EMBL/GenBank/DDBJ whole genome shotgun (WGS) entry which is preliminary data.</text>
</comment>
<evidence type="ECO:0000313" key="9">
    <source>
        <dbReference type="Proteomes" id="UP000285301"/>
    </source>
</evidence>
<dbReference type="Pfam" id="PF00096">
    <property type="entry name" value="zf-C2H2"/>
    <property type="match status" value="1"/>
</dbReference>
<evidence type="ECO:0000256" key="5">
    <source>
        <dbReference type="SAM" id="Coils"/>
    </source>
</evidence>
<dbReference type="PANTHER" id="PTHR23235">
    <property type="entry name" value="KRUEPPEL-LIKE TRANSCRIPTION FACTOR"/>
    <property type="match status" value="1"/>
</dbReference>
<dbReference type="PANTHER" id="PTHR23235:SF130">
    <property type="entry name" value="ZINC FINGER PROTEIN 367"/>
    <property type="match status" value="1"/>
</dbReference>
<feature type="domain" description="C2H2-type" evidence="7">
    <location>
        <begin position="87"/>
        <end position="114"/>
    </location>
</feature>
<feature type="coiled-coil region" evidence="5">
    <location>
        <begin position="189"/>
        <end position="235"/>
    </location>
</feature>
<evidence type="ECO:0000256" key="6">
    <source>
        <dbReference type="SAM" id="MobiDB-lite"/>
    </source>
</evidence>
<feature type="region of interest" description="Disordered" evidence="6">
    <location>
        <begin position="1"/>
        <end position="32"/>
    </location>
</feature>
<sequence>MERTQSVIIFGKRTREQSLSQSPQSSPSPKLARLSAEEDNGSYVLPITPQTSPICDENRNTSVRRGRPKLETITNLIISGTVSPSAIRCHVCNRVFPREKSLQAHLRTHTGERPYLCDFPGCGRKFTQSGQLRTHQRLHTGEKPFACAFKGCKNRFTHANRHCPLHPEYGVKRDRSESQPGVLRVNTTIENASEEILKWLDKYNKHNRKESCKRSNTERLRARKLNQELDAAQAEESSSVGFSSVWKKKNATLKQNTQNDNLINSESTIAKDKLIGALALMELAGSPPILVPPFDIGSEIDIHEESVNDSMRDVDLGMFLCQERELR</sequence>
<organism evidence="8 9">
    <name type="scientific">Dinothrombium tinctorium</name>
    <dbReference type="NCBI Taxonomy" id="1965070"/>
    <lineage>
        <taxon>Eukaryota</taxon>
        <taxon>Metazoa</taxon>
        <taxon>Ecdysozoa</taxon>
        <taxon>Arthropoda</taxon>
        <taxon>Chelicerata</taxon>
        <taxon>Arachnida</taxon>
        <taxon>Acari</taxon>
        <taxon>Acariformes</taxon>
        <taxon>Trombidiformes</taxon>
        <taxon>Prostigmata</taxon>
        <taxon>Anystina</taxon>
        <taxon>Parasitengona</taxon>
        <taxon>Trombidioidea</taxon>
        <taxon>Trombidiidae</taxon>
        <taxon>Dinothrombium</taxon>
    </lineage>
</organism>
<dbReference type="Proteomes" id="UP000285301">
    <property type="component" value="Unassembled WGS sequence"/>
</dbReference>
<dbReference type="AlphaFoldDB" id="A0A443RP49"/>
<evidence type="ECO:0000256" key="4">
    <source>
        <dbReference type="PROSITE-ProRule" id="PRU00042"/>
    </source>
</evidence>
<dbReference type="SMART" id="SM00355">
    <property type="entry name" value="ZnF_C2H2"/>
    <property type="match status" value="2"/>
</dbReference>
<evidence type="ECO:0000259" key="7">
    <source>
        <dbReference type="PROSITE" id="PS50157"/>
    </source>
</evidence>
<dbReference type="InterPro" id="IPR036236">
    <property type="entry name" value="Znf_C2H2_sf"/>
</dbReference>
<dbReference type="SUPFAM" id="SSF57667">
    <property type="entry name" value="beta-beta-alpha zinc fingers"/>
    <property type="match status" value="1"/>
</dbReference>
<dbReference type="PROSITE" id="PS00028">
    <property type="entry name" value="ZINC_FINGER_C2H2_1"/>
    <property type="match status" value="2"/>
</dbReference>
<dbReference type="Pfam" id="PF13912">
    <property type="entry name" value="zf-C2H2_6"/>
    <property type="match status" value="1"/>
</dbReference>
<dbReference type="InterPro" id="IPR013087">
    <property type="entry name" value="Znf_C2H2_type"/>
</dbReference>
<gene>
    <name evidence="8" type="ORF">B4U79_04805</name>
</gene>
<dbReference type="GO" id="GO:0000981">
    <property type="term" value="F:DNA-binding transcription factor activity, RNA polymerase II-specific"/>
    <property type="evidence" value="ECO:0007669"/>
    <property type="project" value="TreeGrafter"/>
</dbReference>
<proteinExistence type="predicted"/>
<name>A0A443RP49_9ACAR</name>
<evidence type="ECO:0000256" key="3">
    <source>
        <dbReference type="ARBA" id="ARBA00022833"/>
    </source>
</evidence>
<feature type="compositionally biased region" description="Low complexity" evidence="6">
    <location>
        <begin position="17"/>
        <end position="29"/>
    </location>
</feature>
<protein>
    <submittedName>
        <fullName evidence="8">Zinc finger: C2H2 type-like protein</fullName>
    </submittedName>
</protein>
<dbReference type="GO" id="GO:0000978">
    <property type="term" value="F:RNA polymerase II cis-regulatory region sequence-specific DNA binding"/>
    <property type="evidence" value="ECO:0007669"/>
    <property type="project" value="TreeGrafter"/>
</dbReference>
<keyword evidence="9" id="KW-1185">Reference proteome</keyword>
<dbReference type="FunFam" id="3.30.160.60:FF:000474">
    <property type="entry name" value="zinc finger protein 367"/>
    <property type="match status" value="1"/>
</dbReference>
<dbReference type="Gene3D" id="3.30.160.60">
    <property type="entry name" value="Classic Zinc Finger"/>
    <property type="match status" value="2"/>
</dbReference>
<dbReference type="EMBL" id="NCKU01000123">
    <property type="protein sequence ID" value="RWS17069.1"/>
    <property type="molecule type" value="Genomic_DNA"/>
</dbReference>
<accession>A0A443RP49</accession>
<dbReference type="GO" id="GO:0008270">
    <property type="term" value="F:zinc ion binding"/>
    <property type="evidence" value="ECO:0007669"/>
    <property type="project" value="UniProtKB-KW"/>
</dbReference>
<keyword evidence="1" id="KW-0479">Metal-binding</keyword>
<evidence type="ECO:0000313" key="8">
    <source>
        <dbReference type="EMBL" id="RWS17069.1"/>
    </source>
</evidence>
<dbReference type="STRING" id="1965070.A0A443RP49"/>
<dbReference type="PROSITE" id="PS50157">
    <property type="entry name" value="ZINC_FINGER_C2H2_2"/>
    <property type="match status" value="2"/>
</dbReference>
<keyword evidence="2 4" id="KW-0863">Zinc-finger</keyword>
<keyword evidence="5" id="KW-0175">Coiled coil</keyword>
<dbReference type="OrthoDB" id="3437960at2759"/>
<evidence type="ECO:0000256" key="1">
    <source>
        <dbReference type="ARBA" id="ARBA00022723"/>
    </source>
</evidence>
<feature type="domain" description="C2H2-type" evidence="7">
    <location>
        <begin position="115"/>
        <end position="144"/>
    </location>
</feature>
<reference evidence="8 9" key="1">
    <citation type="journal article" date="2018" name="Gigascience">
        <title>Genomes of trombidid mites reveal novel predicted allergens and laterally-transferred genes associated with secondary metabolism.</title>
        <authorList>
            <person name="Dong X."/>
            <person name="Chaisiri K."/>
            <person name="Xia D."/>
            <person name="Armstrong S.D."/>
            <person name="Fang Y."/>
            <person name="Donnelly M.J."/>
            <person name="Kadowaki T."/>
            <person name="McGarry J.W."/>
            <person name="Darby A.C."/>
            <person name="Makepeace B.L."/>
        </authorList>
    </citation>
    <scope>NUCLEOTIDE SEQUENCE [LARGE SCALE GENOMIC DNA]</scope>
    <source>
        <strain evidence="8">UoL-WK</strain>
    </source>
</reference>